<reference evidence="1 2" key="2">
    <citation type="submission" date="2018-11" db="EMBL/GenBank/DDBJ databases">
        <authorList>
            <consortium name="Pathogen Informatics"/>
        </authorList>
    </citation>
    <scope>NUCLEOTIDE SEQUENCE [LARGE SCALE GENOMIC DNA]</scope>
</reference>
<dbReference type="AlphaFoldDB" id="A0A0N4Y8T8"/>
<dbReference type="Proteomes" id="UP000271162">
    <property type="component" value="Unassembled WGS sequence"/>
</dbReference>
<protein>
    <submittedName>
        <fullName evidence="1 3">Uncharacterized protein</fullName>
    </submittedName>
</protein>
<dbReference type="WBParaSite" id="NBR_0001266601-mRNA-1">
    <property type="protein sequence ID" value="NBR_0001266601-mRNA-1"/>
    <property type="gene ID" value="NBR_0001266601"/>
</dbReference>
<keyword evidence="2" id="KW-1185">Reference proteome</keyword>
<dbReference type="EMBL" id="UYSL01020821">
    <property type="protein sequence ID" value="VDL76256.1"/>
    <property type="molecule type" value="Genomic_DNA"/>
</dbReference>
<proteinExistence type="predicted"/>
<sequence>MCRKPNRTDDIKKPAKSFGASFSSIKFIDEDVV</sequence>
<accession>A0A0N4Y8T8</accession>
<organism evidence="3">
    <name type="scientific">Nippostrongylus brasiliensis</name>
    <name type="common">Rat hookworm</name>
    <dbReference type="NCBI Taxonomy" id="27835"/>
    <lineage>
        <taxon>Eukaryota</taxon>
        <taxon>Metazoa</taxon>
        <taxon>Ecdysozoa</taxon>
        <taxon>Nematoda</taxon>
        <taxon>Chromadorea</taxon>
        <taxon>Rhabditida</taxon>
        <taxon>Rhabditina</taxon>
        <taxon>Rhabditomorpha</taxon>
        <taxon>Strongyloidea</taxon>
        <taxon>Heligmosomidae</taxon>
        <taxon>Nippostrongylus</taxon>
    </lineage>
</organism>
<evidence type="ECO:0000313" key="2">
    <source>
        <dbReference type="Proteomes" id="UP000271162"/>
    </source>
</evidence>
<gene>
    <name evidence="1" type="ORF">NBR_LOCUS12667</name>
</gene>
<evidence type="ECO:0000313" key="3">
    <source>
        <dbReference type="WBParaSite" id="NBR_0001266601-mRNA-1"/>
    </source>
</evidence>
<name>A0A0N4Y8T8_NIPBR</name>
<reference evidence="3" key="1">
    <citation type="submission" date="2017-02" db="UniProtKB">
        <authorList>
            <consortium name="WormBaseParasite"/>
        </authorList>
    </citation>
    <scope>IDENTIFICATION</scope>
</reference>
<evidence type="ECO:0000313" key="1">
    <source>
        <dbReference type="EMBL" id="VDL76256.1"/>
    </source>
</evidence>